<dbReference type="SUPFAM" id="SSF52218">
    <property type="entry name" value="Flavoproteins"/>
    <property type="match status" value="1"/>
</dbReference>
<sequence length="175" mass="18253">MGLLIISASLNPGSKSRLLAQAALSALQTDNIEVEFLDLRDSPLPLCDGGAAYGDPNVALVSAKISAADGVIIASPIYNYDVNAVLKNLIELTGKAAWENKTVAFLNAAGGASSYMSIMALANSLMLDFRCVIVPRFVYAVPGDFAAGAIGNPQIVERIAACAHATAELVRQRSS</sequence>
<organism evidence="6 7">
    <name type="scientific">Synoicihabitans lomoniglobus</name>
    <dbReference type="NCBI Taxonomy" id="2909285"/>
    <lineage>
        <taxon>Bacteria</taxon>
        <taxon>Pseudomonadati</taxon>
        <taxon>Verrucomicrobiota</taxon>
        <taxon>Opitutia</taxon>
        <taxon>Opitutales</taxon>
        <taxon>Opitutaceae</taxon>
        <taxon>Synoicihabitans</taxon>
    </lineage>
</organism>
<dbReference type="InterPro" id="IPR029039">
    <property type="entry name" value="Flavoprotein-like_sf"/>
</dbReference>
<accession>A0AAF0CQZ9</accession>
<dbReference type="Gene3D" id="3.40.50.360">
    <property type="match status" value="1"/>
</dbReference>
<dbReference type="PANTHER" id="PTHR43408">
    <property type="entry name" value="FMN REDUCTASE (NADPH)"/>
    <property type="match status" value="1"/>
</dbReference>
<evidence type="ECO:0000256" key="2">
    <source>
        <dbReference type="ARBA" id="ARBA00022630"/>
    </source>
</evidence>
<keyword evidence="2" id="KW-0285">Flavoprotein</keyword>
<gene>
    <name evidence="6" type="ORF">PXH66_06245</name>
</gene>
<evidence type="ECO:0000256" key="4">
    <source>
        <dbReference type="ARBA" id="ARBA00023002"/>
    </source>
</evidence>
<dbReference type="InterPro" id="IPR051814">
    <property type="entry name" value="NAD(P)H-dep_FMN_reductase"/>
</dbReference>
<protein>
    <submittedName>
        <fullName evidence="6">NAD(P)H-dependent oxidoreductase</fullName>
    </submittedName>
</protein>
<dbReference type="Pfam" id="PF03358">
    <property type="entry name" value="FMN_red"/>
    <property type="match status" value="1"/>
</dbReference>
<keyword evidence="3" id="KW-0288">FMN</keyword>
<dbReference type="RefSeq" id="WP_330927732.1">
    <property type="nucleotide sequence ID" value="NZ_CP119075.1"/>
</dbReference>
<dbReference type="InterPro" id="IPR005025">
    <property type="entry name" value="FMN_Rdtase-like_dom"/>
</dbReference>
<dbReference type="EMBL" id="CP119075">
    <property type="protein sequence ID" value="WED66446.1"/>
    <property type="molecule type" value="Genomic_DNA"/>
</dbReference>
<evidence type="ECO:0000313" key="7">
    <source>
        <dbReference type="Proteomes" id="UP001218638"/>
    </source>
</evidence>
<dbReference type="Proteomes" id="UP001218638">
    <property type="component" value="Chromosome"/>
</dbReference>
<reference evidence="6" key="1">
    <citation type="submission" date="2023-03" db="EMBL/GenBank/DDBJ databases">
        <title>Lomoglobus Profundus gen. nov., sp. nov., a novel member of the phylum Verrucomicrobia, isolated from deep-marine sediment of South China Sea.</title>
        <authorList>
            <person name="Ahmad T."/>
            <person name="Ishaq S.E."/>
            <person name="Wang F."/>
        </authorList>
    </citation>
    <scope>NUCLEOTIDE SEQUENCE</scope>
    <source>
        <strain evidence="6">LMO-M01</strain>
    </source>
</reference>
<keyword evidence="4" id="KW-0560">Oxidoreductase</keyword>
<dbReference type="GO" id="GO:0016491">
    <property type="term" value="F:oxidoreductase activity"/>
    <property type="evidence" value="ECO:0007669"/>
    <property type="project" value="UniProtKB-KW"/>
</dbReference>
<evidence type="ECO:0000256" key="3">
    <source>
        <dbReference type="ARBA" id="ARBA00022643"/>
    </source>
</evidence>
<dbReference type="PANTHER" id="PTHR43408:SF2">
    <property type="entry name" value="FMN REDUCTASE (NADPH)"/>
    <property type="match status" value="1"/>
</dbReference>
<comment type="similarity">
    <text evidence="1">Belongs to the SsuE family.</text>
</comment>
<dbReference type="AlphaFoldDB" id="A0AAF0CQZ9"/>
<name>A0AAF0CQZ9_9BACT</name>
<proteinExistence type="inferred from homology"/>
<evidence type="ECO:0000256" key="1">
    <source>
        <dbReference type="ARBA" id="ARBA00005990"/>
    </source>
</evidence>
<feature type="domain" description="NADPH-dependent FMN reductase-like" evidence="5">
    <location>
        <begin position="1"/>
        <end position="143"/>
    </location>
</feature>
<dbReference type="KEGG" id="slom:PXH66_06245"/>
<evidence type="ECO:0000313" key="6">
    <source>
        <dbReference type="EMBL" id="WED66446.1"/>
    </source>
</evidence>
<evidence type="ECO:0000259" key="5">
    <source>
        <dbReference type="Pfam" id="PF03358"/>
    </source>
</evidence>
<keyword evidence="7" id="KW-1185">Reference proteome</keyword>